<protein>
    <recommendedName>
        <fullName evidence="4">Lipoprotein</fullName>
    </recommendedName>
</protein>
<dbReference type="EMBL" id="FQZO01000002">
    <property type="protein sequence ID" value="SHI96599.1"/>
    <property type="molecule type" value="Genomic_DNA"/>
</dbReference>
<sequence>MKKRKELKRCISKTFKLGVIFMLLTSMLGLAGCSGKENKKPKEAKTAEKMLKEKYNEEFVTYSVGGRWGTLTNSTFTAICSPKDNPDLKFKAEIDKDGAYMLDEYVSRKVSAKVEESLEKSLKSTAGSFAIKVGATNKSIDSKNSNMSIEEYLKTKGDPGFAIYIVLDKDSLEGVSSNLLYNSLNSMIDSIPKFKGSMRIYFATKDVLNSTREYLKENANIDSNFQEILKNSKNIYSQVNDGILQISLEEFQGKFKEV</sequence>
<proteinExistence type="predicted"/>
<keyword evidence="1" id="KW-0732">Signal</keyword>
<evidence type="ECO:0000313" key="2">
    <source>
        <dbReference type="EMBL" id="SHI96599.1"/>
    </source>
</evidence>
<feature type="chain" id="PRO_5039237366" description="Lipoprotein" evidence="1">
    <location>
        <begin position="32"/>
        <end position="258"/>
    </location>
</feature>
<reference evidence="2 3" key="1">
    <citation type="submission" date="2016-11" db="EMBL/GenBank/DDBJ databases">
        <authorList>
            <person name="Jaros S."/>
            <person name="Januszkiewicz K."/>
            <person name="Wedrychowicz H."/>
        </authorList>
    </citation>
    <scope>NUCLEOTIDE SEQUENCE [LARGE SCALE GENOMIC DNA]</scope>
    <source>
        <strain evidence="2 3">DSM 21864</strain>
    </source>
</reference>
<organism evidence="2 3">
    <name type="scientific">Clostridium amylolyticum</name>
    <dbReference type="NCBI Taxonomy" id="1121298"/>
    <lineage>
        <taxon>Bacteria</taxon>
        <taxon>Bacillati</taxon>
        <taxon>Bacillota</taxon>
        <taxon>Clostridia</taxon>
        <taxon>Eubacteriales</taxon>
        <taxon>Clostridiaceae</taxon>
        <taxon>Clostridium</taxon>
    </lineage>
</organism>
<dbReference type="PROSITE" id="PS51257">
    <property type="entry name" value="PROKAR_LIPOPROTEIN"/>
    <property type="match status" value="1"/>
</dbReference>
<feature type="signal peptide" evidence="1">
    <location>
        <begin position="1"/>
        <end position="31"/>
    </location>
</feature>
<dbReference type="STRING" id="1121298.SAMN05444401_1928"/>
<gene>
    <name evidence="2" type="ORF">SAMN05444401_1928</name>
</gene>
<dbReference type="Proteomes" id="UP000184080">
    <property type="component" value="Unassembled WGS sequence"/>
</dbReference>
<evidence type="ECO:0008006" key="4">
    <source>
        <dbReference type="Google" id="ProtNLM"/>
    </source>
</evidence>
<dbReference type="AlphaFoldDB" id="A0A1M6FG15"/>
<evidence type="ECO:0000256" key="1">
    <source>
        <dbReference type="SAM" id="SignalP"/>
    </source>
</evidence>
<accession>A0A1M6FG15</accession>
<name>A0A1M6FG15_9CLOT</name>
<evidence type="ECO:0000313" key="3">
    <source>
        <dbReference type="Proteomes" id="UP000184080"/>
    </source>
</evidence>
<keyword evidence="3" id="KW-1185">Reference proteome</keyword>